<evidence type="ECO:0000256" key="10">
    <source>
        <dbReference type="ARBA" id="ARBA00025598"/>
    </source>
</evidence>
<evidence type="ECO:0000256" key="2">
    <source>
        <dbReference type="ARBA" id="ARBA00004413"/>
    </source>
</evidence>
<dbReference type="Gene3D" id="1.10.220.30">
    <property type="match status" value="3"/>
</dbReference>
<gene>
    <name evidence="14" type="ORF">Wenmar_02699</name>
</gene>
<dbReference type="PANTHER" id="PTHR30534">
    <property type="entry name" value="FLAGELLAR MOTOR SWITCH PROTEIN FLIG"/>
    <property type="match status" value="1"/>
</dbReference>
<dbReference type="PRINTS" id="PR00954">
    <property type="entry name" value="FLGMOTORFLIG"/>
</dbReference>
<evidence type="ECO:0000256" key="3">
    <source>
        <dbReference type="ARBA" id="ARBA00010299"/>
    </source>
</evidence>
<evidence type="ECO:0000256" key="9">
    <source>
        <dbReference type="ARBA" id="ARBA00023143"/>
    </source>
</evidence>
<proteinExistence type="inferred from homology"/>
<dbReference type="Pfam" id="PF14842">
    <property type="entry name" value="FliG_N"/>
    <property type="match status" value="1"/>
</dbReference>
<dbReference type="PANTHER" id="PTHR30534:SF0">
    <property type="entry name" value="FLAGELLAR MOTOR SWITCH PROTEIN FLIG"/>
    <property type="match status" value="1"/>
</dbReference>
<sequence>MSLAALSAAEAGAPRGAPPLSRRRKAALIVQLALADGRALPLAELPEDAQVDLTRELGRIRLVDRETLASVAEEFLDSLDNLGLSASGGLDRAIEALSSHISPEAAARARAEVARARGLDPWPRVVALPPAELQALMENESTEVAAVCLSKLDVGKAAELLARLPGPLARRITYAVSLTSGIQPPAVRRIGEALAAQYAVKPEKAFEAPPVDRVGAILNSSKTATREAVLDALEEEDPAFAEDVRRAIFTFKDIPARLAAIDVPVVLRAVDNDRLVTALAAAMATGGAEASAAEYLLDNISQRLADNLRDEMKGKTGLKRSVAEAAWGEVVTAIRTRAESGEITLVEPSSGEDEEETLG</sequence>
<evidence type="ECO:0000256" key="1">
    <source>
        <dbReference type="ARBA" id="ARBA00004117"/>
    </source>
</evidence>
<evidence type="ECO:0000256" key="8">
    <source>
        <dbReference type="ARBA" id="ARBA00023136"/>
    </source>
</evidence>
<dbReference type="Proteomes" id="UP000035100">
    <property type="component" value="Unassembled WGS sequence"/>
</dbReference>
<keyword evidence="6" id="KW-0145">Chemotaxis</keyword>
<evidence type="ECO:0000259" key="12">
    <source>
        <dbReference type="Pfam" id="PF14841"/>
    </source>
</evidence>
<evidence type="ECO:0000256" key="5">
    <source>
        <dbReference type="ARBA" id="ARBA00022475"/>
    </source>
</evidence>
<dbReference type="GO" id="GO:0006935">
    <property type="term" value="P:chemotaxis"/>
    <property type="evidence" value="ECO:0007669"/>
    <property type="project" value="UniProtKB-KW"/>
</dbReference>
<name>A0A0D0PBW4_9RHOB</name>
<evidence type="ECO:0000259" key="11">
    <source>
        <dbReference type="Pfam" id="PF01706"/>
    </source>
</evidence>
<dbReference type="GO" id="GO:0071973">
    <property type="term" value="P:bacterial-type flagellum-dependent cell motility"/>
    <property type="evidence" value="ECO:0007669"/>
    <property type="project" value="InterPro"/>
</dbReference>
<keyword evidence="9" id="KW-0975">Bacterial flagellum</keyword>
<dbReference type="STRING" id="1123501.Wenmar_02699"/>
<feature type="domain" description="Flagellar motor switch protein FliG N-terminal" evidence="13">
    <location>
        <begin position="20"/>
        <end position="122"/>
    </location>
</feature>
<dbReference type="PATRIC" id="fig|1123501.6.peg.2809"/>
<comment type="subcellular location">
    <subcellularLocation>
        <location evidence="1">Bacterial flagellum basal body</location>
    </subcellularLocation>
    <subcellularLocation>
        <location evidence="2">Cell membrane</location>
        <topology evidence="2">Peripheral membrane protein</topology>
        <orientation evidence="2">Cytoplasmic side</orientation>
    </subcellularLocation>
</comment>
<dbReference type="EMBL" id="AONG01000012">
    <property type="protein sequence ID" value="KIQ68966.1"/>
    <property type="molecule type" value="Genomic_DNA"/>
</dbReference>
<dbReference type="InterPro" id="IPR032779">
    <property type="entry name" value="FliG_M"/>
</dbReference>
<comment type="caution">
    <text evidence="14">The sequence shown here is derived from an EMBL/GenBank/DDBJ whole genome shotgun (WGS) entry which is preliminary data.</text>
</comment>
<dbReference type="GO" id="GO:0009425">
    <property type="term" value="C:bacterial-type flagellum basal body"/>
    <property type="evidence" value="ECO:0007669"/>
    <property type="project" value="UniProtKB-SubCell"/>
</dbReference>
<dbReference type="SUPFAM" id="SSF48029">
    <property type="entry name" value="FliG"/>
    <property type="match status" value="1"/>
</dbReference>
<evidence type="ECO:0000313" key="15">
    <source>
        <dbReference type="Proteomes" id="UP000035100"/>
    </source>
</evidence>
<comment type="similarity">
    <text evidence="3">Belongs to the FliG family.</text>
</comment>
<keyword evidence="15" id="KW-1185">Reference proteome</keyword>
<keyword evidence="14" id="KW-0966">Cell projection</keyword>
<keyword evidence="14" id="KW-0969">Cilium</keyword>
<evidence type="ECO:0000256" key="6">
    <source>
        <dbReference type="ARBA" id="ARBA00022500"/>
    </source>
</evidence>
<protein>
    <recommendedName>
        <fullName evidence="4">Flagellar motor switch protein FliG</fullName>
    </recommendedName>
</protein>
<dbReference type="InterPro" id="IPR023087">
    <property type="entry name" value="Flg_Motor_Flig_C"/>
</dbReference>
<feature type="domain" description="Flagellar motor switch protein FliG C-terminal" evidence="11">
    <location>
        <begin position="232"/>
        <end position="345"/>
    </location>
</feature>
<dbReference type="InterPro" id="IPR011002">
    <property type="entry name" value="FliG_a-hlx"/>
</dbReference>
<dbReference type="GO" id="GO:0005886">
    <property type="term" value="C:plasma membrane"/>
    <property type="evidence" value="ECO:0007669"/>
    <property type="project" value="UniProtKB-SubCell"/>
</dbReference>
<dbReference type="Pfam" id="PF01706">
    <property type="entry name" value="FliG_C"/>
    <property type="match status" value="1"/>
</dbReference>
<dbReference type="InterPro" id="IPR000090">
    <property type="entry name" value="Flg_Motor_Flig"/>
</dbReference>
<evidence type="ECO:0000313" key="14">
    <source>
        <dbReference type="EMBL" id="KIQ68966.1"/>
    </source>
</evidence>
<evidence type="ECO:0000259" key="13">
    <source>
        <dbReference type="Pfam" id="PF14842"/>
    </source>
</evidence>
<reference evidence="14 15" key="1">
    <citation type="submission" date="2013-01" db="EMBL/GenBank/DDBJ databases">
        <authorList>
            <person name="Fiebig A."/>
            <person name="Goeker M."/>
            <person name="Klenk H.-P.P."/>
        </authorList>
    </citation>
    <scope>NUCLEOTIDE SEQUENCE [LARGE SCALE GENOMIC DNA]</scope>
    <source>
        <strain evidence="14 15">DSM 24838</strain>
    </source>
</reference>
<evidence type="ECO:0000256" key="7">
    <source>
        <dbReference type="ARBA" id="ARBA00022779"/>
    </source>
</evidence>
<evidence type="ECO:0000256" key="4">
    <source>
        <dbReference type="ARBA" id="ARBA00021870"/>
    </source>
</evidence>
<dbReference type="Pfam" id="PF14841">
    <property type="entry name" value="FliG_M"/>
    <property type="match status" value="1"/>
</dbReference>
<dbReference type="OrthoDB" id="7616820at2"/>
<dbReference type="RefSeq" id="WP_018301597.1">
    <property type="nucleotide sequence ID" value="NZ_KB902277.1"/>
</dbReference>
<keyword evidence="8" id="KW-0472">Membrane</keyword>
<dbReference type="GO" id="GO:0003774">
    <property type="term" value="F:cytoskeletal motor activity"/>
    <property type="evidence" value="ECO:0007669"/>
    <property type="project" value="InterPro"/>
</dbReference>
<keyword evidence="5" id="KW-1003">Cell membrane</keyword>
<dbReference type="eggNOG" id="COG1536">
    <property type="taxonomic scope" value="Bacteria"/>
</dbReference>
<accession>A0A0D0PBW4</accession>
<dbReference type="InterPro" id="IPR028263">
    <property type="entry name" value="FliG_N"/>
</dbReference>
<keyword evidence="14" id="KW-0282">Flagellum</keyword>
<organism evidence="14 15">
    <name type="scientific">Wenxinia marina DSM 24838</name>
    <dbReference type="NCBI Taxonomy" id="1123501"/>
    <lineage>
        <taxon>Bacteria</taxon>
        <taxon>Pseudomonadati</taxon>
        <taxon>Pseudomonadota</taxon>
        <taxon>Alphaproteobacteria</taxon>
        <taxon>Rhodobacterales</taxon>
        <taxon>Roseobacteraceae</taxon>
        <taxon>Wenxinia</taxon>
    </lineage>
</organism>
<comment type="function">
    <text evidence="10">FliG is one of three proteins (FliG, FliN, FliM) that forms the rotor-mounted switch complex (C ring), located at the base of the basal body. This complex interacts with the CheY and CheZ chemotaxis proteins, in addition to contacting components of the motor that determine the direction of flagellar rotation.</text>
</comment>
<feature type="domain" description="Flagellar motor switch protein FliG middle" evidence="12">
    <location>
        <begin position="130"/>
        <end position="199"/>
    </location>
</feature>
<keyword evidence="7" id="KW-0283">Flagellar rotation</keyword>
<dbReference type="AlphaFoldDB" id="A0A0D0PBW4"/>